<dbReference type="PANTHER" id="PTHR31374">
    <property type="entry name" value="AUXIN-INDUCED PROTEIN-LIKE-RELATED"/>
    <property type="match status" value="1"/>
</dbReference>
<proteinExistence type="inferred from homology"/>
<evidence type="ECO:0000313" key="2">
    <source>
        <dbReference type="EMBL" id="ONK65770.1"/>
    </source>
</evidence>
<reference evidence="3" key="1">
    <citation type="journal article" date="2017" name="Nat. Commun.">
        <title>The asparagus genome sheds light on the origin and evolution of a young Y chromosome.</title>
        <authorList>
            <person name="Harkess A."/>
            <person name="Zhou J."/>
            <person name="Xu C."/>
            <person name="Bowers J.E."/>
            <person name="Van der Hulst R."/>
            <person name="Ayyampalayam S."/>
            <person name="Mercati F."/>
            <person name="Riccardi P."/>
            <person name="McKain M.R."/>
            <person name="Kakrana A."/>
            <person name="Tang H."/>
            <person name="Ray J."/>
            <person name="Groenendijk J."/>
            <person name="Arikit S."/>
            <person name="Mathioni S.M."/>
            <person name="Nakano M."/>
            <person name="Shan H."/>
            <person name="Telgmann-Rauber A."/>
            <person name="Kanno A."/>
            <person name="Yue Z."/>
            <person name="Chen H."/>
            <person name="Li W."/>
            <person name="Chen Y."/>
            <person name="Xu X."/>
            <person name="Zhang Y."/>
            <person name="Luo S."/>
            <person name="Chen H."/>
            <person name="Gao J."/>
            <person name="Mao Z."/>
            <person name="Pires J.C."/>
            <person name="Luo M."/>
            <person name="Kudrna D."/>
            <person name="Wing R.A."/>
            <person name="Meyers B.C."/>
            <person name="Yi K."/>
            <person name="Kong H."/>
            <person name="Lavrijsen P."/>
            <person name="Sunseri F."/>
            <person name="Falavigna A."/>
            <person name="Ye Y."/>
            <person name="Leebens-Mack J.H."/>
            <person name="Chen G."/>
        </authorList>
    </citation>
    <scope>NUCLEOTIDE SEQUENCE [LARGE SCALE GENOMIC DNA]</scope>
    <source>
        <strain evidence="3">cv. DH0086</strain>
    </source>
</reference>
<sequence>MPKLKSESYIRLADRPLPEPGNRAPPKGFVPILVGLEPGSAERVLVKLNRFKDPRVVTLLEMAENELGCRQQGVLRVNCDASYFRQVVVMWL</sequence>
<dbReference type="Gramene" id="ONK65770">
    <property type="protein sequence ID" value="ONK65770"/>
    <property type="gene ID" value="A4U43_C06F800"/>
</dbReference>
<accession>A0A5P1EP07</accession>
<dbReference type="Proteomes" id="UP000243459">
    <property type="component" value="Chromosome 6"/>
</dbReference>
<name>A0A5P1EP07_ASPOF</name>
<dbReference type="Pfam" id="PF02519">
    <property type="entry name" value="Auxin_inducible"/>
    <property type="match status" value="1"/>
</dbReference>
<dbReference type="PANTHER" id="PTHR31374:SF212">
    <property type="entry name" value="AUXIN RESPONSIVE PROTEIN"/>
    <property type="match status" value="1"/>
</dbReference>
<protein>
    <submittedName>
        <fullName evidence="2">Uncharacterized protein</fullName>
    </submittedName>
</protein>
<dbReference type="GO" id="GO:0009733">
    <property type="term" value="P:response to auxin"/>
    <property type="evidence" value="ECO:0007669"/>
    <property type="project" value="InterPro"/>
</dbReference>
<dbReference type="InterPro" id="IPR003676">
    <property type="entry name" value="SAUR_fam"/>
</dbReference>
<keyword evidence="3" id="KW-1185">Reference proteome</keyword>
<organism evidence="2 3">
    <name type="scientific">Asparagus officinalis</name>
    <name type="common">Garden asparagus</name>
    <dbReference type="NCBI Taxonomy" id="4686"/>
    <lineage>
        <taxon>Eukaryota</taxon>
        <taxon>Viridiplantae</taxon>
        <taxon>Streptophyta</taxon>
        <taxon>Embryophyta</taxon>
        <taxon>Tracheophyta</taxon>
        <taxon>Spermatophyta</taxon>
        <taxon>Magnoliopsida</taxon>
        <taxon>Liliopsida</taxon>
        <taxon>Asparagales</taxon>
        <taxon>Asparagaceae</taxon>
        <taxon>Asparagoideae</taxon>
        <taxon>Asparagus</taxon>
    </lineage>
</organism>
<comment type="similarity">
    <text evidence="1">Belongs to the ARG7 family.</text>
</comment>
<dbReference type="OMA" id="DGGRSAX"/>
<evidence type="ECO:0000313" key="3">
    <source>
        <dbReference type="Proteomes" id="UP000243459"/>
    </source>
</evidence>
<dbReference type="EMBL" id="CM007386">
    <property type="protein sequence ID" value="ONK65770.1"/>
    <property type="molecule type" value="Genomic_DNA"/>
</dbReference>
<gene>
    <name evidence="2" type="ORF">A4U43_C06F800</name>
</gene>
<dbReference type="AlphaFoldDB" id="A0A5P1EP07"/>
<evidence type="ECO:0000256" key="1">
    <source>
        <dbReference type="ARBA" id="ARBA00006974"/>
    </source>
</evidence>